<dbReference type="AlphaFoldDB" id="E1QFT1"/>
<dbReference type="HOGENOM" id="CLU_040681_6_0_7"/>
<evidence type="ECO:0000313" key="5">
    <source>
        <dbReference type="Proteomes" id="UP000009047"/>
    </source>
</evidence>
<dbReference type="PANTHER" id="PTHR43080">
    <property type="entry name" value="CBS DOMAIN-CONTAINING PROTEIN CBSX3, MITOCHONDRIAL"/>
    <property type="match status" value="1"/>
</dbReference>
<dbReference type="eggNOG" id="COG0517">
    <property type="taxonomic scope" value="Bacteria"/>
</dbReference>
<dbReference type="SMART" id="SM00116">
    <property type="entry name" value="CBS"/>
    <property type="match status" value="2"/>
</dbReference>
<protein>
    <submittedName>
        <fullName evidence="4">Signal transduction protein with CBS domains</fullName>
    </submittedName>
</protein>
<evidence type="ECO:0000313" key="4">
    <source>
        <dbReference type="EMBL" id="ADK84541.1"/>
    </source>
</evidence>
<dbReference type="RefSeq" id="WP_013257995.1">
    <property type="nucleotide sequence ID" value="NC_014365.1"/>
</dbReference>
<evidence type="ECO:0000256" key="2">
    <source>
        <dbReference type="PROSITE-ProRule" id="PRU00703"/>
    </source>
</evidence>
<dbReference type="PROSITE" id="PS51371">
    <property type="entry name" value="CBS"/>
    <property type="match status" value="2"/>
</dbReference>
<dbReference type="Pfam" id="PF00571">
    <property type="entry name" value="CBS"/>
    <property type="match status" value="2"/>
</dbReference>
<feature type="domain" description="CBS" evidence="3">
    <location>
        <begin position="7"/>
        <end position="64"/>
    </location>
</feature>
<reference evidence="4 5" key="1">
    <citation type="journal article" date="2010" name="Stand. Genomic Sci.">
        <title>Complete genome sequence of Desulfarculus baarsii type strain (2st14).</title>
        <authorList>
            <person name="Sun H."/>
            <person name="Spring S."/>
            <person name="Lapidus A."/>
            <person name="Davenport K."/>
            <person name="Del Rio T.G."/>
            <person name="Tice H."/>
            <person name="Nolan M."/>
            <person name="Copeland A."/>
            <person name="Cheng J.F."/>
            <person name="Lucas S."/>
            <person name="Tapia R."/>
            <person name="Goodwin L."/>
            <person name="Pitluck S."/>
            <person name="Ivanova N."/>
            <person name="Pagani I."/>
            <person name="Mavromatis K."/>
            <person name="Ovchinnikova G."/>
            <person name="Pati A."/>
            <person name="Chen A."/>
            <person name="Palaniappan K."/>
            <person name="Hauser L."/>
            <person name="Chang Y.J."/>
            <person name="Jeffries C.D."/>
            <person name="Detter J.C."/>
            <person name="Han C."/>
            <person name="Rohde M."/>
            <person name="Brambilla E."/>
            <person name="Goker M."/>
            <person name="Woyke T."/>
            <person name="Bristow J."/>
            <person name="Eisen J.A."/>
            <person name="Markowitz V."/>
            <person name="Hugenholtz P."/>
            <person name="Kyrpides N.C."/>
            <person name="Klenk H.P."/>
            <person name="Land M."/>
        </authorList>
    </citation>
    <scope>NUCLEOTIDE SEQUENCE [LARGE SCALE GENOMIC DNA]</scope>
    <source>
        <strain evidence="5">ATCC 33931 / DSM 2075 / LMG 7858 / VKM B-1802 / 2st14</strain>
    </source>
</reference>
<dbReference type="Proteomes" id="UP000009047">
    <property type="component" value="Chromosome"/>
</dbReference>
<keyword evidence="5" id="KW-1185">Reference proteome</keyword>
<gene>
    <name evidence="4" type="ordered locus">Deba_1173</name>
</gene>
<evidence type="ECO:0000256" key="1">
    <source>
        <dbReference type="ARBA" id="ARBA00023122"/>
    </source>
</evidence>
<dbReference type="EMBL" id="CP002085">
    <property type="protein sequence ID" value="ADK84541.1"/>
    <property type="molecule type" value="Genomic_DNA"/>
</dbReference>
<evidence type="ECO:0000259" key="3">
    <source>
        <dbReference type="PROSITE" id="PS51371"/>
    </source>
</evidence>
<dbReference type="InterPro" id="IPR051257">
    <property type="entry name" value="Diverse_CBS-Domain"/>
</dbReference>
<dbReference type="InterPro" id="IPR046342">
    <property type="entry name" value="CBS_dom_sf"/>
</dbReference>
<dbReference type="STRING" id="644282.Deba_1173"/>
<organism evidence="4 5">
    <name type="scientific">Desulfarculus baarsii (strain ATCC 33931 / DSM 2075 / LMG 7858 / VKM B-1802 / 2st14)</name>
    <dbReference type="NCBI Taxonomy" id="644282"/>
    <lineage>
        <taxon>Bacteria</taxon>
        <taxon>Pseudomonadati</taxon>
        <taxon>Thermodesulfobacteriota</taxon>
        <taxon>Desulfarculia</taxon>
        <taxon>Desulfarculales</taxon>
        <taxon>Desulfarculaceae</taxon>
        <taxon>Desulfarculus</taxon>
    </lineage>
</organism>
<name>E1QFT1_DESB2</name>
<feature type="domain" description="CBS" evidence="3">
    <location>
        <begin position="82"/>
        <end position="140"/>
    </location>
</feature>
<dbReference type="KEGG" id="dbr:Deba_1173"/>
<proteinExistence type="predicted"/>
<accession>E1QFT1</accession>
<dbReference type="SUPFAM" id="SSF54631">
    <property type="entry name" value="CBS-domain pair"/>
    <property type="match status" value="1"/>
</dbReference>
<dbReference type="Gene3D" id="3.10.580.10">
    <property type="entry name" value="CBS-domain"/>
    <property type="match status" value="1"/>
</dbReference>
<sequence>MKIKHWMSPNPITVSEDTQVTAAHKIMAENRVRRLPVVDGEGRLKGLITLRNIIAASPSAAEALSRHEMNALMAKLKVGHIMVKNPETVSPEDSVMDVVRDGHVRGIGAFPVVEDGKLVGIVTETEIFRAMLHIFGAHQGNSIVVIENVDLENSLGEVSKIAALVEEIGVPVEAVFSLRQRRGVGHRVYLRAQAPDPAPVAARLAKAGYKVAK</sequence>
<dbReference type="PANTHER" id="PTHR43080:SF2">
    <property type="entry name" value="CBS DOMAIN-CONTAINING PROTEIN"/>
    <property type="match status" value="1"/>
</dbReference>
<dbReference type="CDD" id="cd04584">
    <property type="entry name" value="CBS_pair_AcuB_like"/>
    <property type="match status" value="1"/>
</dbReference>
<keyword evidence="1 2" id="KW-0129">CBS domain</keyword>
<dbReference type="InterPro" id="IPR000644">
    <property type="entry name" value="CBS_dom"/>
</dbReference>